<name>R2T268_9ENTE</name>
<evidence type="ECO:0000256" key="2">
    <source>
        <dbReference type="ARBA" id="ARBA00005914"/>
    </source>
</evidence>
<dbReference type="RefSeq" id="WP_010757075.1">
    <property type="nucleotide sequence ID" value="NZ_ASWD01000001.1"/>
</dbReference>
<evidence type="ECO:0000313" key="8">
    <source>
        <dbReference type="EMBL" id="EOH94349.1"/>
    </source>
</evidence>
<feature type="transmembrane region" description="Helical" evidence="7">
    <location>
        <begin position="177"/>
        <end position="195"/>
    </location>
</feature>
<dbReference type="Proteomes" id="UP000013782">
    <property type="component" value="Unassembled WGS sequence"/>
</dbReference>
<sequence>MEMTEETKTTWLKGILPSFSQVMLIEHPISGAMIFLALVVADLQLAALALCGCLVANVTAHLLKVDQAQIESGLMGFSPVLIGIAAGTFVGGVAAWPITLIGSALCIFATLVINYLFGQQGLPGLTFPFILITWFFLLLSFSSRWITTSRIAQLPQAISSEGSLIFPDIFIKGVGEIFLLNNGISSLLILTAIFIANVRWGALTIGAIVLSLAGAYLLGGNLDTLSLGLYSYNSILTFLALDLFLVKQNSRVTSVLFLTGGVITVCLDFALPAVLGVFGLPVLTFSFVIAVWFILIVEKLLVRK</sequence>
<dbReference type="AlphaFoldDB" id="R2T268"/>
<feature type="transmembrane region" description="Helical" evidence="7">
    <location>
        <begin position="277"/>
        <end position="297"/>
    </location>
</feature>
<dbReference type="Pfam" id="PF03253">
    <property type="entry name" value="UT"/>
    <property type="match status" value="1"/>
</dbReference>
<reference evidence="8 9" key="1">
    <citation type="submission" date="2013-02" db="EMBL/GenBank/DDBJ databases">
        <title>The Genome Sequence of Enterococcus pallens BAA-351.</title>
        <authorList>
            <consortium name="The Broad Institute Genome Sequencing Platform"/>
            <consortium name="The Broad Institute Genome Sequencing Center for Infectious Disease"/>
            <person name="Earl A.M."/>
            <person name="Gilmore M.S."/>
            <person name="Lebreton F."/>
            <person name="Walker B."/>
            <person name="Young S.K."/>
            <person name="Zeng Q."/>
            <person name="Gargeya S."/>
            <person name="Fitzgerald M."/>
            <person name="Haas B."/>
            <person name="Abouelleil A."/>
            <person name="Alvarado L."/>
            <person name="Arachchi H.M."/>
            <person name="Berlin A.M."/>
            <person name="Chapman S.B."/>
            <person name="Dewar J."/>
            <person name="Goldberg J."/>
            <person name="Griggs A."/>
            <person name="Gujja S."/>
            <person name="Hansen M."/>
            <person name="Howarth C."/>
            <person name="Imamovic A."/>
            <person name="Larimer J."/>
            <person name="McCowan C."/>
            <person name="Murphy C."/>
            <person name="Neiman D."/>
            <person name="Pearson M."/>
            <person name="Priest M."/>
            <person name="Roberts A."/>
            <person name="Saif S."/>
            <person name="Shea T."/>
            <person name="Sisk P."/>
            <person name="Sykes S."/>
            <person name="Wortman J."/>
            <person name="Nusbaum C."/>
            <person name="Birren B."/>
        </authorList>
    </citation>
    <scope>NUCLEOTIDE SEQUENCE [LARGE SCALE GENOMIC DNA]</scope>
    <source>
        <strain evidence="8 9">ATCC BAA-351</strain>
    </source>
</reference>
<evidence type="ECO:0000256" key="5">
    <source>
        <dbReference type="ARBA" id="ARBA00022989"/>
    </source>
</evidence>
<evidence type="ECO:0000256" key="6">
    <source>
        <dbReference type="ARBA" id="ARBA00023136"/>
    </source>
</evidence>
<feature type="transmembrane region" description="Helical" evidence="7">
    <location>
        <begin position="72"/>
        <end position="90"/>
    </location>
</feature>
<feature type="transmembrane region" description="Helical" evidence="7">
    <location>
        <begin position="225"/>
        <end position="245"/>
    </location>
</feature>
<keyword evidence="6 7" id="KW-0472">Membrane</keyword>
<evidence type="ECO:0000256" key="1">
    <source>
        <dbReference type="ARBA" id="ARBA00004651"/>
    </source>
</evidence>
<dbReference type="EMBL" id="AJAQ01000015">
    <property type="protein sequence ID" value="EOH94349.1"/>
    <property type="molecule type" value="Genomic_DNA"/>
</dbReference>
<organism evidence="8 9">
    <name type="scientific">Enterococcus pallens ATCC BAA-351</name>
    <dbReference type="NCBI Taxonomy" id="1158607"/>
    <lineage>
        <taxon>Bacteria</taxon>
        <taxon>Bacillati</taxon>
        <taxon>Bacillota</taxon>
        <taxon>Bacilli</taxon>
        <taxon>Lactobacillales</taxon>
        <taxon>Enterococcaceae</taxon>
        <taxon>Enterococcus</taxon>
    </lineage>
</organism>
<protein>
    <submittedName>
        <fullName evidence="8">Urea transporter</fullName>
    </submittedName>
</protein>
<dbReference type="Gene3D" id="1.10.3430.10">
    <property type="entry name" value="Ammonium transporter AmtB like domains"/>
    <property type="match status" value="1"/>
</dbReference>
<comment type="subcellular location">
    <subcellularLocation>
        <location evidence="1">Cell membrane</location>
        <topology evidence="1">Multi-pass membrane protein</topology>
    </subcellularLocation>
</comment>
<keyword evidence="9" id="KW-1185">Reference proteome</keyword>
<dbReference type="GO" id="GO:0005886">
    <property type="term" value="C:plasma membrane"/>
    <property type="evidence" value="ECO:0007669"/>
    <property type="project" value="UniProtKB-SubCell"/>
</dbReference>
<evidence type="ECO:0000256" key="3">
    <source>
        <dbReference type="ARBA" id="ARBA00022475"/>
    </source>
</evidence>
<comment type="similarity">
    <text evidence="2">Belongs to the urea transporter family.</text>
</comment>
<keyword evidence="5 7" id="KW-1133">Transmembrane helix</keyword>
<evidence type="ECO:0000256" key="4">
    <source>
        <dbReference type="ARBA" id="ARBA00022692"/>
    </source>
</evidence>
<evidence type="ECO:0000256" key="7">
    <source>
        <dbReference type="SAM" id="Phobius"/>
    </source>
</evidence>
<comment type="caution">
    <text evidence="8">The sequence shown here is derived from an EMBL/GenBank/DDBJ whole genome shotgun (WGS) entry which is preliminary data.</text>
</comment>
<dbReference type="PANTHER" id="PTHR10464:SF4">
    <property type="entry name" value="UREA TRANSPORTER"/>
    <property type="match status" value="1"/>
</dbReference>
<keyword evidence="4 7" id="KW-0812">Transmembrane</keyword>
<dbReference type="InterPro" id="IPR004937">
    <property type="entry name" value="Urea_transporter"/>
</dbReference>
<keyword evidence="3" id="KW-1003">Cell membrane</keyword>
<feature type="transmembrane region" description="Helical" evidence="7">
    <location>
        <begin position="32"/>
        <end position="60"/>
    </location>
</feature>
<dbReference type="eggNOG" id="COG4413">
    <property type="taxonomic scope" value="Bacteria"/>
</dbReference>
<gene>
    <name evidence="8" type="ORF">UAU_02084</name>
</gene>
<dbReference type="STRING" id="160454.RV10_GL001856"/>
<accession>R2T268</accession>
<dbReference type="PANTHER" id="PTHR10464">
    <property type="entry name" value="UREA TRANSPORTER"/>
    <property type="match status" value="1"/>
</dbReference>
<dbReference type="PATRIC" id="fig|1158607.3.peg.2056"/>
<feature type="transmembrane region" description="Helical" evidence="7">
    <location>
        <begin position="124"/>
        <end position="146"/>
    </location>
</feature>
<feature type="transmembrane region" description="Helical" evidence="7">
    <location>
        <begin position="202"/>
        <end position="219"/>
    </location>
</feature>
<evidence type="ECO:0000313" key="9">
    <source>
        <dbReference type="Proteomes" id="UP000013782"/>
    </source>
</evidence>
<feature type="transmembrane region" description="Helical" evidence="7">
    <location>
        <begin position="252"/>
        <end position="271"/>
    </location>
</feature>
<proteinExistence type="inferred from homology"/>
<dbReference type="HOGENOM" id="CLU_047509_0_1_9"/>
<dbReference type="GO" id="GO:0015204">
    <property type="term" value="F:urea transmembrane transporter activity"/>
    <property type="evidence" value="ECO:0007669"/>
    <property type="project" value="InterPro"/>
</dbReference>
<feature type="transmembrane region" description="Helical" evidence="7">
    <location>
        <begin position="96"/>
        <end position="117"/>
    </location>
</feature>
<dbReference type="InterPro" id="IPR029020">
    <property type="entry name" value="Ammonium/urea_transptr"/>
</dbReference>